<protein>
    <recommendedName>
        <fullName evidence="3">nicotinate-nucleotide adenylyltransferase</fullName>
        <ecNumber evidence="3">2.7.7.18</ecNumber>
    </recommendedName>
</protein>
<keyword evidence="6" id="KW-0548">Nucleotidyltransferase</keyword>
<evidence type="ECO:0000256" key="1">
    <source>
        <dbReference type="ARBA" id="ARBA00002324"/>
    </source>
</evidence>
<feature type="coiled-coil region" evidence="11">
    <location>
        <begin position="1532"/>
        <end position="1559"/>
    </location>
</feature>
<evidence type="ECO:0000256" key="6">
    <source>
        <dbReference type="ARBA" id="ARBA00022695"/>
    </source>
</evidence>
<comment type="pathway">
    <text evidence="2">Cofactor biosynthesis; NAD(+) biosynthesis; deamido-NAD(+) from nicotinate D-ribonucleotide: step 1/1.</text>
</comment>
<evidence type="ECO:0000259" key="12">
    <source>
        <dbReference type="Pfam" id="PF01467"/>
    </source>
</evidence>
<evidence type="ECO:0000256" key="3">
    <source>
        <dbReference type="ARBA" id="ARBA00012389"/>
    </source>
</evidence>
<evidence type="ECO:0000256" key="11">
    <source>
        <dbReference type="SAM" id="Coils"/>
    </source>
</evidence>
<dbReference type="GO" id="GO:0005524">
    <property type="term" value="F:ATP binding"/>
    <property type="evidence" value="ECO:0007669"/>
    <property type="project" value="UniProtKB-KW"/>
</dbReference>
<evidence type="ECO:0000256" key="2">
    <source>
        <dbReference type="ARBA" id="ARBA00005019"/>
    </source>
</evidence>
<dbReference type="InterPro" id="IPR014729">
    <property type="entry name" value="Rossmann-like_a/b/a_fold"/>
</dbReference>
<accession>A0A9D1L8B5</accession>
<evidence type="ECO:0000256" key="7">
    <source>
        <dbReference type="ARBA" id="ARBA00022741"/>
    </source>
</evidence>
<dbReference type="EMBL" id="DVMO01000022">
    <property type="protein sequence ID" value="HIU27022.1"/>
    <property type="molecule type" value="Genomic_DNA"/>
</dbReference>
<evidence type="ECO:0000256" key="9">
    <source>
        <dbReference type="ARBA" id="ARBA00023027"/>
    </source>
</evidence>
<dbReference type="EC" id="2.7.7.18" evidence="3"/>
<keyword evidence="7" id="KW-0547">Nucleotide-binding</keyword>
<evidence type="ECO:0000256" key="5">
    <source>
        <dbReference type="ARBA" id="ARBA00022679"/>
    </source>
</evidence>
<dbReference type="Pfam" id="PF01467">
    <property type="entry name" value="CTP_transf_like"/>
    <property type="match status" value="1"/>
</dbReference>
<dbReference type="InterPro" id="IPR005248">
    <property type="entry name" value="NadD/NMNAT"/>
</dbReference>
<dbReference type="InterPro" id="IPR016024">
    <property type="entry name" value="ARM-type_fold"/>
</dbReference>
<sequence>MDETTTLYDVIEETLTEKFFLKQMKMSASEIGQVLDICGRDRLCRDILNSTRSDGRFSAKKTAAAMEPIMRSFGKAPAGGWLQNAYSFILGQLFPAKNTIDPSEDTNIARGRLFLLQFLKALHKYENLTLPFDPTVDIEFLKADEVTANEYTEEYLHLRRLADIGYLYEFMRLGTELTPFNTLGHIAGVHYVAMHLARQLSALRVPVDLALVSGAAAGHDIGKYGCRKSEEKRVPYLHYYYTDICFNRFDMPMIGHIAANHSTWDLELENLSVESLLLIYADFRVKSGRDAGGRELVYFYTLEESFQVILNKLDNVDAAKEHRYRRVYNKLKDFEDYVIDLGVNVDLPQPPAKTPDIPQPSGKKDYSLLGSSQVVKELKYLSIEHNINLMNKFYDQEAFAGLLETARSEKQWKNLRTYISIFGEYSTYMTEKQKLMTMRFLSELLVHRESDIRNQAGAIIGQIIAHFNEEYRKELPAGVDLPHKDVTNESLWKDLLAQILLPDHRLTDQHKKWIENSLKSIVLALLTNCPPDQRHAYLEDLIQWYRRDDITERNKEALLQAAIMVDPSYCSDAQKADLLTFADRIMAGSNSGLKVAAASVRSHFGDERAKEAYIPELKECLGYDPASDLTRDELSEMYLDNLKAGTPWPVKVANIRLMLKTLEGAGKEEQVLHVATHLGNLVKVSETVVVRRRAGEALVSIIDKMPLSQRNEIAVELGKGLEIGDYQFSKYIPDYLGVIMLHLPPRELDELIADLEKFLGATNGQVAAAVLHTFGIVIENYNIYEGLFGHSETSEARMARKYKLVSLIIRGFANYNDIISQEALWTIGMNIFGSEHLSLDEKYDIFCHCGKRILTLYENRREGELDFFNNAAVLKHIYRFICEYELEIGRFNIEEIQKIAFFPGTFDPFSLSHKAIATEIRDLGYEVYLALDEFSWSKKTQPRLQRRKILSMSVSDEENIYIFPDDIPVNIANPADLARLKKIFSGRELYFVAGSDVIKNASCYRQPPAADSIHSMNHIIFKRSSDERRDGLAGEKPYPITGNVINLHLEEYFEDISSTRIRENIDSNRDISNLIDPVAQNYIFENGLYMREPAYKHVLQARDIHLSEFCSGDPAVLEDLRPLLSQQGYDMDELCSYLSQDNVRMIFIKDGRSNDKVVAVAAVNRLDSIDLLSAFRDQDIAAYIRSMAAGAIAVIGGLFFTENSSITNLGQIILVELLSQLLAHDFTYVVYHPCHKAGLNESAIHVVEKQGFVNIAPKTADPIYAVNARSPVIIFKNVETIIKHPLNKNRAVLASVEDAHDRLLAMLRRIYPGELIISYNAGIMYHKIIHLLAKINSVSPVPYEKKSYGKYMAVPFGKLLEGSAVPNTVTKSLHTEKYFNRDVTGFSIEESGFYSTIEDQIRTIKSFDRPVILVDDLLHKGYRMKGIDPVLKDIGVEVIDTVVGVQTGRGRDLMTIKERTVDSAYFLPNLKCWLDESDMYPYIGGDSIKEEGIPVADHDFISSLNLILPFAVPTFLGDIPGESFYDFSMTCLENAESILKTLEEEYQKVFERKLTLKRLGEVITDPKNPDMFAHVKLDESMAPSAFVEMDIEKLIRMRKMFR</sequence>
<reference evidence="13" key="2">
    <citation type="journal article" date="2021" name="PeerJ">
        <title>Extensive microbial diversity within the chicken gut microbiome revealed by metagenomics and culture.</title>
        <authorList>
            <person name="Gilroy R."/>
            <person name="Ravi A."/>
            <person name="Getino M."/>
            <person name="Pursley I."/>
            <person name="Horton D.L."/>
            <person name="Alikhan N.F."/>
            <person name="Baker D."/>
            <person name="Gharbi K."/>
            <person name="Hall N."/>
            <person name="Watson M."/>
            <person name="Adriaenssens E.M."/>
            <person name="Foster-Nyarko E."/>
            <person name="Jarju S."/>
            <person name="Secka A."/>
            <person name="Antonio M."/>
            <person name="Oren A."/>
            <person name="Chaudhuri R.R."/>
            <person name="La Ragione R."/>
            <person name="Hildebrand F."/>
            <person name="Pallen M.J."/>
        </authorList>
    </citation>
    <scope>NUCLEOTIDE SEQUENCE</scope>
    <source>
        <strain evidence="13">11300</strain>
    </source>
</reference>
<dbReference type="SUPFAM" id="SSF52374">
    <property type="entry name" value="Nucleotidylyl transferase"/>
    <property type="match status" value="1"/>
</dbReference>
<dbReference type="InterPro" id="IPR011989">
    <property type="entry name" value="ARM-like"/>
</dbReference>
<comment type="caution">
    <text evidence="13">The sequence shown here is derived from an EMBL/GenBank/DDBJ whole genome shotgun (WGS) entry which is preliminary data.</text>
</comment>
<proteinExistence type="predicted"/>
<organism evidence="13 14">
    <name type="scientific">Candidatus Fimisoma avicola</name>
    <dbReference type="NCBI Taxonomy" id="2840826"/>
    <lineage>
        <taxon>Bacteria</taxon>
        <taxon>Bacillati</taxon>
        <taxon>Bacillota</taxon>
        <taxon>Clostridia</taxon>
        <taxon>Eubacteriales</taxon>
        <taxon>Candidatus Fimisoma</taxon>
    </lineage>
</organism>
<keyword evidence="4" id="KW-0662">Pyridine nucleotide biosynthesis</keyword>
<dbReference type="Proteomes" id="UP000824091">
    <property type="component" value="Unassembled WGS sequence"/>
</dbReference>
<keyword evidence="9" id="KW-0520">NAD</keyword>
<comment type="catalytic activity">
    <reaction evidence="10">
        <text>nicotinate beta-D-ribonucleotide + ATP + H(+) = deamido-NAD(+) + diphosphate</text>
        <dbReference type="Rhea" id="RHEA:22860"/>
        <dbReference type="ChEBI" id="CHEBI:15378"/>
        <dbReference type="ChEBI" id="CHEBI:30616"/>
        <dbReference type="ChEBI" id="CHEBI:33019"/>
        <dbReference type="ChEBI" id="CHEBI:57502"/>
        <dbReference type="ChEBI" id="CHEBI:58437"/>
        <dbReference type="EC" id="2.7.7.18"/>
    </reaction>
</comment>
<dbReference type="InterPro" id="IPR004821">
    <property type="entry name" value="Cyt_trans-like"/>
</dbReference>
<dbReference type="SUPFAM" id="SSF48371">
    <property type="entry name" value="ARM repeat"/>
    <property type="match status" value="1"/>
</dbReference>
<evidence type="ECO:0000256" key="8">
    <source>
        <dbReference type="ARBA" id="ARBA00022840"/>
    </source>
</evidence>
<evidence type="ECO:0000256" key="10">
    <source>
        <dbReference type="ARBA" id="ARBA00048721"/>
    </source>
</evidence>
<dbReference type="PANTHER" id="PTHR39321">
    <property type="entry name" value="NICOTINATE-NUCLEOTIDE ADENYLYLTRANSFERASE-RELATED"/>
    <property type="match status" value="1"/>
</dbReference>
<evidence type="ECO:0000313" key="14">
    <source>
        <dbReference type="Proteomes" id="UP000824091"/>
    </source>
</evidence>
<dbReference type="SUPFAM" id="SSF109604">
    <property type="entry name" value="HD-domain/PDEase-like"/>
    <property type="match status" value="1"/>
</dbReference>
<comment type="function">
    <text evidence="1">Catalyzes the reversible adenylation of nicotinate mononucleotide (NaMN) to nicotinic acid adenine dinucleotide (NaAD).</text>
</comment>
<keyword evidence="11" id="KW-0175">Coiled coil</keyword>
<keyword evidence="8" id="KW-0067">ATP-binding</keyword>
<dbReference type="GO" id="GO:0004515">
    <property type="term" value="F:nicotinate-nucleotide adenylyltransferase activity"/>
    <property type="evidence" value="ECO:0007669"/>
    <property type="project" value="UniProtKB-EC"/>
</dbReference>
<feature type="domain" description="Cytidyltransferase-like" evidence="12">
    <location>
        <begin position="901"/>
        <end position="1064"/>
    </location>
</feature>
<reference evidence="13" key="1">
    <citation type="submission" date="2020-10" db="EMBL/GenBank/DDBJ databases">
        <authorList>
            <person name="Gilroy R."/>
        </authorList>
    </citation>
    <scope>NUCLEOTIDE SEQUENCE</scope>
    <source>
        <strain evidence="13">11300</strain>
    </source>
</reference>
<dbReference type="Gene3D" id="3.40.50.620">
    <property type="entry name" value="HUPs"/>
    <property type="match status" value="1"/>
</dbReference>
<dbReference type="GO" id="GO:0009435">
    <property type="term" value="P:NAD+ biosynthetic process"/>
    <property type="evidence" value="ECO:0007669"/>
    <property type="project" value="InterPro"/>
</dbReference>
<evidence type="ECO:0000256" key="4">
    <source>
        <dbReference type="ARBA" id="ARBA00022642"/>
    </source>
</evidence>
<evidence type="ECO:0000313" key="13">
    <source>
        <dbReference type="EMBL" id="HIU27022.1"/>
    </source>
</evidence>
<dbReference type="PANTHER" id="PTHR39321:SF3">
    <property type="entry name" value="PHOSPHOPANTETHEINE ADENYLYLTRANSFERASE"/>
    <property type="match status" value="1"/>
</dbReference>
<dbReference type="Gene3D" id="1.25.10.10">
    <property type="entry name" value="Leucine-rich Repeat Variant"/>
    <property type="match status" value="1"/>
</dbReference>
<gene>
    <name evidence="13" type="ORF">IAD16_01410</name>
</gene>
<keyword evidence="5" id="KW-0808">Transferase</keyword>
<name>A0A9D1L8B5_9FIRM</name>